<evidence type="ECO:0000256" key="3">
    <source>
        <dbReference type="ARBA" id="ARBA00022692"/>
    </source>
</evidence>
<dbReference type="OMA" id="GITFMPY"/>
<keyword evidence="9" id="KW-1185">Reference proteome</keyword>
<keyword evidence="3 6" id="KW-0812">Transmembrane</keyword>
<dbReference type="InterPro" id="IPR013057">
    <property type="entry name" value="AA_transpt_TM"/>
</dbReference>
<keyword evidence="5 6" id="KW-0472">Membrane</keyword>
<evidence type="ECO:0000256" key="1">
    <source>
        <dbReference type="ARBA" id="ARBA00004141"/>
    </source>
</evidence>
<evidence type="ECO:0000256" key="2">
    <source>
        <dbReference type="ARBA" id="ARBA00008066"/>
    </source>
</evidence>
<dbReference type="STRING" id="578461.R0MLA6"/>
<feature type="transmembrane region" description="Helical" evidence="6">
    <location>
        <begin position="12"/>
        <end position="33"/>
    </location>
</feature>
<dbReference type="VEuPathDB" id="MicrosporidiaDB:NBO_10g0006"/>
<evidence type="ECO:0000313" key="9">
    <source>
        <dbReference type="Proteomes" id="UP000016927"/>
    </source>
</evidence>
<feature type="transmembrane region" description="Helical" evidence="6">
    <location>
        <begin position="127"/>
        <end position="145"/>
    </location>
</feature>
<dbReference type="HOGENOM" id="CLU_049198_0_0_1"/>
<feature type="transmembrane region" description="Helical" evidence="6">
    <location>
        <begin position="354"/>
        <end position="374"/>
    </location>
</feature>
<dbReference type="OrthoDB" id="438545at2759"/>
<feature type="transmembrane region" description="Helical" evidence="6">
    <location>
        <begin position="195"/>
        <end position="217"/>
    </location>
</feature>
<feature type="domain" description="Amino acid transporter transmembrane" evidence="7">
    <location>
        <begin position="7"/>
        <end position="371"/>
    </location>
</feature>
<dbReference type="EMBL" id="KB908918">
    <property type="protein sequence ID" value="EOB15015.1"/>
    <property type="molecule type" value="Genomic_DNA"/>
</dbReference>
<organism evidence="8 9">
    <name type="scientific">Nosema bombycis (strain CQ1 / CVCC 102059)</name>
    <name type="common">Microsporidian parasite</name>
    <name type="synonym">Pebrine of silkworm</name>
    <dbReference type="NCBI Taxonomy" id="578461"/>
    <lineage>
        <taxon>Eukaryota</taxon>
        <taxon>Fungi</taxon>
        <taxon>Fungi incertae sedis</taxon>
        <taxon>Microsporidia</taxon>
        <taxon>Nosematidae</taxon>
        <taxon>Nosema</taxon>
    </lineage>
</organism>
<reference evidence="8 9" key="1">
    <citation type="journal article" date="2013" name="BMC Genomics">
        <title>Comparative genomics of parasitic silkworm microsporidia reveal an association between genome expansion and host adaptation.</title>
        <authorList>
            <person name="Pan G."/>
            <person name="Xu J."/>
            <person name="Li T."/>
            <person name="Xia Q."/>
            <person name="Liu S.L."/>
            <person name="Zhang G."/>
            <person name="Li S."/>
            <person name="Li C."/>
            <person name="Liu H."/>
            <person name="Yang L."/>
            <person name="Liu T."/>
            <person name="Zhang X."/>
            <person name="Wu Z."/>
            <person name="Fan W."/>
            <person name="Dang X."/>
            <person name="Xiang H."/>
            <person name="Tao M."/>
            <person name="Li Y."/>
            <person name="Hu J."/>
            <person name="Li Z."/>
            <person name="Lin L."/>
            <person name="Luo J."/>
            <person name="Geng L."/>
            <person name="Wang L."/>
            <person name="Long M."/>
            <person name="Wan Y."/>
            <person name="He N."/>
            <person name="Zhang Z."/>
            <person name="Lu C."/>
            <person name="Keeling P.J."/>
            <person name="Wang J."/>
            <person name="Xiang Z."/>
            <person name="Zhou Z."/>
        </authorList>
    </citation>
    <scope>NUCLEOTIDE SEQUENCE [LARGE SCALE GENOMIC DNA]</scope>
    <source>
        <strain evidence="9">CQ1 / CVCC 102059</strain>
    </source>
</reference>
<dbReference type="Proteomes" id="UP000016927">
    <property type="component" value="Unassembled WGS sequence"/>
</dbReference>
<evidence type="ECO:0000256" key="5">
    <source>
        <dbReference type="ARBA" id="ARBA00023136"/>
    </source>
</evidence>
<dbReference type="Pfam" id="PF01490">
    <property type="entry name" value="Aa_trans"/>
    <property type="match status" value="1"/>
</dbReference>
<feature type="transmembrane region" description="Helical" evidence="6">
    <location>
        <begin position="157"/>
        <end position="175"/>
    </location>
</feature>
<feature type="transmembrane region" description="Helical" evidence="6">
    <location>
        <begin position="288"/>
        <end position="308"/>
    </location>
</feature>
<feature type="transmembrane region" description="Helical" evidence="6">
    <location>
        <begin position="224"/>
        <end position="251"/>
    </location>
</feature>
<feature type="transmembrane region" description="Helical" evidence="6">
    <location>
        <begin position="39"/>
        <end position="62"/>
    </location>
</feature>
<evidence type="ECO:0000256" key="4">
    <source>
        <dbReference type="ARBA" id="ARBA00022989"/>
    </source>
</evidence>
<feature type="transmembrane region" description="Helical" evidence="6">
    <location>
        <begin position="381"/>
        <end position="402"/>
    </location>
</feature>
<comment type="similarity">
    <text evidence="2">Belongs to the amino acid/polyamine transporter 2 family.</text>
</comment>
<dbReference type="GO" id="GO:0016020">
    <property type="term" value="C:membrane"/>
    <property type="evidence" value="ECO:0007669"/>
    <property type="project" value="UniProtKB-SubCell"/>
</dbReference>
<name>R0MLA6_NOSB1</name>
<dbReference type="PANTHER" id="PTHR22950">
    <property type="entry name" value="AMINO ACID TRANSPORTER"/>
    <property type="match status" value="1"/>
</dbReference>
<protein>
    <submittedName>
        <fullName evidence="8">Vacuolar amino acid transporter 5</fullName>
    </submittedName>
</protein>
<dbReference type="AlphaFoldDB" id="R0MLA6"/>
<sequence>METKDKTLTTLSGASLLIMTMMGTGINFMPMAFNHMGFVGSWITLITVGIFTFFSLIALVRVAEHYKQKDINFLTIARDVSYFEYVMMNLGVFFNCFFATVTFYRFLSNTLVEGCSFFRNLHSDYETCRKYVVFMLLPLLVHLSLKDKLINLKVSGWLGSFSVFYLMSLIIFYSITIGNKAYSSPMSPFNNNYKLGLPFFVSCMVCQPNMIGVYSALKNKSRKNILFLCFLSSLGGLLSYGLIGFCGYYIFGTKINSDIMKMLANMNSELNIYIRENTFDKYNLLSKLAFLSMISLLTCGFPLQMLPVAEMVTNFIYKESKTAKKTKIVTLMILCCTLSLVLIEKLDITLIKRLSGAIFSTAVGLLHPFMFLIHVDRRISLFNLTCILIGMITFSSILYTIYKLIEDVYISMTK</sequence>
<gene>
    <name evidence="8" type="primary">AVT5</name>
    <name evidence="8" type="ORF">NBO_10g0006</name>
</gene>
<keyword evidence="4 6" id="KW-1133">Transmembrane helix</keyword>
<evidence type="ECO:0000256" key="6">
    <source>
        <dbReference type="SAM" id="Phobius"/>
    </source>
</evidence>
<dbReference type="GO" id="GO:0015179">
    <property type="term" value="F:L-amino acid transmembrane transporter activity"/>
    <property type="evidence" value="ECO:0007669"/>
    <property type="project" value="TreeGrafter"/>
</dbReference>
<proteinExistence type="inferred from homology"/>
<comment type="subcellular location">
    <subcellularLocation>
        <location evidence="1">Membrane</location>
        <topology evidence="1">Multi-pass membrane protein</topology>
    </subcellularLocation>
</comment>
<accession>R0MLA6</accession>
<evidence type="ECO:0000259" key="7">
    <source>
        <dbReference type="Pfam" id="PF01490"/>
    </source>
</evidence>
<feature type="transmembrane region" description="Helical" evidence="6">
    <location>
        <begin position="82"/>
        <end position="107"/>
    </location>
</feature>
<feature type="transmembrane region" description="Helical" evidence="6">
    <location>
        <begin position="328"/>
        <end position="348"/>
    </location>
</feature>
<evidence type="ECO:0000313" key="8">
    <source>
        <dbReference type="EMBL" id="EOB15015.1"/>
    </source>
</evidence>